<dbReference type="AlphaFoldDB" id="A0A059CXM2"/>
<organism evidence="1">
    <name type="scientific">Eucalyptus grandis</name>
    <name type="common">Flooded gum</name>
    <dbReference type="NCBI Taxonomy" id="71139"/>
    <lineage>
        <taxon>Eukaryota</taxon>
        <taxon>Viridiplantae</taxon>
        <taxon>Streptophyta</taxon>
        <taxon>Embryophyta</taxon>
        <taxon>Tracheophyta</taxon>
        <taxon>Spermatophyta</taxon>
        <taxon>Magnoliopsida</taxon>
        <taxon>eudicotyledons</taxon>
        <taxon>Gunneridae</taxon>
        <taxon>Pentapetalae</taxon>
        <taxon>rosids</taxon>
        <taxon>malvids</taxon>
        <taxon>Myrtales</taxon>
        <taxon>Myrtaceae</taxon>
        <taxon>Myrtoideae</taxon>
        <taxon>Eucalypteae</taxon>
        <taxon>Eucalyptus</taxon>
    </lineage>
</organism>
<gene>
    <name evidence="1" type="ORF">EUGRSUZ_C04278</name>
</gene>
<evidence type="ECO:0000313" key="1">
    <source>
        <dbReference type="EMBL" id="KCW82911.1"/>
    </source>
</evidence>
<dbReference type="Gramene" id="KCW82911">
    <property type="protein sequence ID" value="KCW82911"/>
    <property type="gene ID" value="EUGRSUZ_C04278"/>
</dbReference>
<dbReference type="InParanoid" id="A0A059CXM2"/>
<dbReference type="EMBL" id="KK198755">
    <property type="protein sequence ID" value="KCW82911.1"/>
    <property type="molecule type" value="Genomic_DNA"/>
</dbReference>
<sequence length="162" mass="17437">MKLTLKPNFVPSLGVDLCHVNRSSACRSSGAPVTENPGRNLAEPVTRVRLRNGAASLLSFRFPASFFVRVFRRCIDGGCRAVEIALWKKVWRSANVQWRCCGVKKASDRDDVVIMNRGGGAGAGLGSGSRPTAAAAAQKQKTLLQRVENDIGNILSTISVIL</sequence>
<reference evidence="1" key="1">
    <citation type="submission" date="2013-07" db="EMBL/GenBank/DDBJ databases">
        <title>The genome of Eucalyptus grandis.</title>
        <authorList>
            <person name="Schmutz J."/>
            <person name="Hayes R."/>
            <person name="Myburg A."/>
            <person name="Tuskan G."/>
            <person name="Grattapaglia D."/>
            <person name="Rokhsar D.S."/>
        </authorList>
    </citation>
    <scope>NUCLEOTIDE SEQUENCE</scope>
    <source>
        <tissue evidence="1">Leaf extractions</tissue>
    </source>
</reference>
<protein>
    <submittedName>
        <fullName evidence="1">Uncharacterized protein</fullName>
    </submittedName>
</protein>
<proteinExistence type="predicted"/>
<name>A0A059CXM2_EUCGR</name>
<accession>A0A059CXM2</accession>